<dbReference type="Proteomes" id="UP000180252">
    <property type="component" value="Unassembled WGS sequence"/>
</dbReference>
<feature type="chain" id="PRO_5010302027" description="DUF2141 domain-containing protein" evidence="1">
    <location>
        <begin position="20"/>
        <end position="137"/>
    </location>
</feature>
<gene>
    <name evidence="3" type="ORF">B0A71_20625</name>
    <name evidence="2" type="ORF">BHE19_21515</name>
</gene>
<keyword evidence="1" id="KW-0732">Signal</keyword>
<reference evidence="4" key="1">
    <citation type="submission" date="2016-09" db="EMBL/GenBank/DDBJ databases">
        <authorList>
            <person name="Chen S."/>
            <person name="Walker E."/>
        </authorList>
    </citation>
    <scope>NUCLEOTIDE SEQUENCE [LARGE SCALE GENOMIC DNA]</scope>
    <source>
        <strain evidence="4">MSU</strain>
    </source>
</reference>
<dbReference type="EMBL" id="MIKE01000004">
    <property type="protein sequence ID" value="OHT47151.1"/>
    <property type="molecule type" value="Genomic_DNA"/>
</dbReference>
<dbReference type="OrthoDB" id="9788332at2"/>
<dbReference type="InterPro" id="IPR018673">
    <property type="entry name" value="DUF2141"/>
</dbReference>
<reference evidence="2" key="2">
    <citation type="submission" date="2016-09" db="EMBL/GenBank/DDBJ databases">
        <authorList>
            <person name="Capua I."/>
            <person name="De Benedictis P."/>
            <person name="Joannis T."/>
            <person name="Lombin L.H."/>
            <person name="Cattoli G."/>
        </authorList>
    </citation>
    <scope>NUCLEOTIDE SEQUENCE [LARGE SCALE GENOMIC DNA]</scope>
    <source>
        <strain evidence="2">MSU</strain>
    </source>
</reference>
<name>A0A1S1JC40_9FLAO</name>
<dbReference type="EMBL" id="MUHG01000034">
    <property type="protein sequence ID" value="OXB15325.1"/>
    <property type="molecule type" value="Genomic_DNA"/>
</dbReference>
<proteinExistence type="predicted"/>
<dbReference type="AlphaFoldDB" id="A0A1S1JC40"/>
<reference evidence="3 5" key="3">
    <citation type="submission" date="2016-11" db="EMBL/GenBank/DDBJ databases">
        <title>Whole genomes of Flavobacteriaceae.</title>
        <authorList>
            <person name="Stine C."/>
            <person name="Li C."/>
            <person name="Tadesse D."/>
        </authorList>
    </citation>
    <scope>NUCLEOTIDE SEQUENCE [LARGE SCALE GENOMIC DNA]</scope>
    <source>
        <strain evidence="3 5">ATCC BAA-2541</strain>
    </source>
</reference>
<dbReference type="RefSeq" id="WP_070905674.1">
    <property type="nucleotide sequence ID" value="NZ_MIKE01000004.1"/>
</dbReference>
<evidence type="ECO:0008006" key="6">
    <source>
        <dbReference type="Google" id="ProtNLM"/>
    </source>
</evidence>
<dbReference type="Pfam" id="PF09912">
    <property type="entry name" value="DUF2141"/>
    <property type="match status" value="1"/>
</dbReference>
<evidence type="ECO:0000313" key="5">
    <source>
        <dbReference type="Proteomes" id="UP000198319"/>
    </source>
</evidence>
<dbReference type="Proteomes" id="UP000198319">
    <property type="component" value="Unassembled WGS sequence"/>
</dbReference>
<comment type="caution">
    <text evidence="2">The sequence shown here is derived from an EMBL/GenBank/DDBJ whole genome shotgun (WGS) entry which is preliminary data.</text>
</comment>
<feature type="signal peptide" evidence="1">
    <location>
        <begin position="1"/>
        <end position="19"/>
    </location>
</feature>
<evidence type="ECO:0000256" key="1">
    <source>
        <dbReference type="SAM" id="SignalP"/>
    </source>
</evidence>
<dbReference type="STRING" id="1278819.BHE19_21515"/>
<protein>
    <recommendedName>
        <fullName evidence="6">DUF2141 domain-containing protein</fullName>
    </recommendedName>
</protein>
<accession>A0A1S1JC40</accession>
<evidence type="ECO:0000313" key="4">
    <source>
        <dbReference type="Proteomes" id="UP000180252"/>
    </source>
</evidence>
<sequence>MKKSILSILLLGVSYFTNAQQIKTNVDVHNVQKGKGTVVLNVYDKKENFLKRACFTKVQKVNQETMKFQIDLPRGTYSITVYQDLDNNGKLNSNWLGMPKEPVGNSTNFMPDGGAPTFQDCSVYILNNDATIKINLY</sequence>
<evidence type="ECO:0000313" key="3">
    <source>
        <dbReference type="EMBL" id="OXB15325.1"/>
    </source>
</evidence>
<evidence type="ECO:0000313" key="2">
    <source>
        <dbReference type="EMBL" id="OHT47151.1"/>
    </source>
</evidence>
<keyword evidence="5" id="KW-1185">Reference proteome</keyword>
<organism evidence="2 4">
    <name type="scientific">Flavobacterium tructae</name>
    <dbReference type="NCBI Taxonomy" id="1114873"/>
    <lineage>
        <taxon>Bacteria</taxon>
        <taxon>Pseudomonadati</taxon>
        <taxon>Bacteroidota</taxon>
        <taxon>Flavobacteriia</taxon>
        <taxon>Flavobacteriales</taxon>
        <taxon>Flavobacteriaceae</taxon>
        <taxon>Flavobacterium</taxon>
    </lineage>
</organism>